<dbReference type="EMBL" id="OMKW01000001">
    <property type="protein sequence ID" value="SPF28694.1"/>
    <property type="molecule type" value="Genomic_DNA"/>
</dbReference>
<dbReference type="PANTHER" id="PTHR43649:SF28">
    <property type="entry name" value="BINDING PROTEIN COMPONENT OF ABC SUGAR TRANSPORTER-RELATED"/>
    <property type="match status" value="1"/>
</dbReference>
<dbReference type="AlphaFoldDB" id="A0A2R8A8Z4"/>
<evidence type="ECO:0000313" key="8">
    <source>
        <dbReference type="EMBL" id="SPF28694.1"/>
    </source>
</evidence>
<evidence type="ECO:0000256" key="5">
    <source>
        <dbReference type="ARBA" id="ARBA00049629"/>
    </source>
</evidence>
<evidence type="ECO:0000256" key="1">
    <source>
        <dbReference type="ARBA" id="ARBA00004418"/>
    </source>
</evidence>
<keyword evidence="4 7" id="KW-0732">Signal</keyword>
<name>A0A2R8A8Z4_9RHOB</name>
<reference evidence="8 9" key="1">
    <citation type="submission" date="2018-03" db="EMBL/GenBank/DDBJ databases">
        <authorList>
            <person name="Keele B.F."/>
        </authorList>
    </citation>
    <scope>NUCLEOTIDE SEQUENCE [LARGE SCALE GENOMIC DNA]</scope>
    <source>
        <strain evidence="8 9">CeCT 8812</strain>
    </source>
</reference>
<dbReference type="PANTHER" id="PTHR43649">
    <property type="entry name" value="ARABINOSE-BINDING PROTEIN-RELATED"/>
    <property type="match status" value="1"/>
</dbReference>
<comment type="function">
    <text evidence="5">Part of a binding-protein-dependent transport system for a sugar.</text>
</comment>
<dbReference type="Pfam" id="PF01547">
    <property type="entry name" value="SBP_bac_1"/>
    <property type="match status" value="1"/>
</dbReference>
<dbReference type="InterPro" id="IPR050490">
    <property type="entry name" value="Bact_solute-bd_prot1"/>
</dbReference>
<accession>A0A2R8A8Z4</accession>
<organism evidence="8 9">
    <name type="scientific">Pontivivens insulae</name>
    <dbReference type="NCBI Taxonomy" id="1639689"/>
    <lineage>
        <taxon>Bacteria</taxon>
        <taxon>Pseudomonadati</taxon>
        <taxon>Pseudomonadota</taxon>
        <taxon>Alphaproteobacteria</taxon>
        <taxon>Rhodobacterales</taxon>
        <taxon>Paracoccaceae</taxon>
        <taxon>Pontivivens</taxon>
    </lineage>
</organism>
<evidence type="ECO:0000256" key="2">
    <source>
        <dbReference type="ARBA" id="ARBA00008520"/>
    </source>
</evidence>
<comment type="similarity">
    <text evidence="2">Belongs to the bacterial solute-binding protein 1 family.</text>
</comment>
<keyword evidence="9" id="KW-1185">Reference proteome</keyword>
<evidence type="ECO:0000256" key="4">
    <source>
        <dbReference type="ARBA" id="ARBA00022729"/>
    </source>
</evidence>
<protein>
    <recommendedName>
        <fullName evidence="6">Probable sugar-binding periplasmic protein</fullName>
    </recommendedName>
</protein>
<dbReference type="Proteomes" id="UP000244932">
    <property type="component" value="Unassembled WGS sequence"/>
</dbReference>
<gene>
    <name evidence="8" type="ORF">POI8812_00997</name>
</gene>
<dbReference type="OrthoDB" id="9798191at2"/>
<comment type="subcellular location">
    <subcellularLocation>
        <location evidence="1">Periplasm</location>
    </subcellularLocation>
</comment>
<feature type="signal peptide" evidence="7">
    <location>
        <begin position="1"/>
        <end position="22"/>
    </location>
</feature>
<keyword evidence="3" id="KW-0813">Transport</keyword>
<evidence type="ECO:0000256" key="7">
    <source>
        <dbReference type="SAM" id="SignalP"/>
    </source>
</evidence>
<feature type="chain" id="PRO_5015316054" description="Probable sugar-binding periplasmic protein" evidence="7">
    <location>
        <begin position="23"/>
        <end position="410"/>
    </location>
</feature>
<evidence type="ECO:0000256" key="6">
    <source>
        <dbReference type="ARBA" id="ARBA00049753"/>
    </source>
</evidence>
<dbReference type="SUPFAM" id="SSF53850">
    <property type="entry name" value="Periplasmic binding protein-like II"/>
    <property type="match status" value="1"/>
</dbReference>
<evidence type="ECO:0000256" key="3">
    <source>
        <dbReference type="ARBA" id="ARBA00022448"/>
    </source>
</evidence>
<dbReference type="GO" id="GO:0042597">
    <property type="term" value="C:periplasmic space"/>
    <property type="evidence" value="ECO:0007669"/>
    <property type="project" value="UniProtKB-SubCell"/>
</dbReference>
<dbReference type="Gene3D" id="3.40.190.10">
    <property type="entry name" value="Periplasmic binding protein-like II"/>
    <property type="match status" value="2"/>
</dbReference>
<dbReference type="RefSeq" id="WP_108781375.1">
    <property type="nucleotide sequence ID" value="NZ_OMKW01000001.1"/>
</dbReference>
<sequence length="410" mass="43435">MNTVWKSLLTGTALVAAASTQAAELEVTHWWTSGGEAAAVAEFADAFNGQTEHTWVDGAIAGSGGTARPIIISRIIGGDPMGATQLNHGRQAEELIEAGLLTDLTDVAEAQNWREVINPPSLLDACTYEGRIYCAPVNIHSAQWIWLSHGAFDAAGLEVPSDWNEFVAAAPTLMENGIVPLAMGQQGWQQNLAFGTITIAVAGIDAWREVSVNRNAEVAAGPEYTAVFEAVADARELARDSNVQDWNLATNMVITGQAGAQIMGDWAQGEFQIAGQVAGEDYTCLPGLGLNEIIDTGGDAFYFPVVEDAEVQAAQLELAELLVSPEVQVSFNLAKGSLPVRGDIDLSTANDCMQKGLEILAAGNVLPSGDMNLSADTQTQIEDLMAEFWSSDLPAAEAQARYVDIIASAD</sequence>
<proteinExistence type="inferred from homology"/>
<dbReference type="InterPro" id="IPR006059">
    <property type="entry name" value="SBP"/>
</dbReference>
<evidence type="ECO:0000313" key="9">
    <source>
        <dbReference type="Proteomes" id="UP000244932"/>
    </source>
</evidence>